<dbReference type="OMA" id="YEPESKT"/>
<feature type="compositionally biased region" description="Basic and acidic residues" evidence="1">
    <location>
        <begin position="99"/>
        <end position="116"/>
    </location>
</feature>
<name>A0AA38FPI9_TAXCH</name>
<evidence type="ECO:0000313" key="4">
    <source>
        <dbReference type="Proteomes" id="UP000824469"/>
    </source>
</evidence>
<organism evidence="3 4">
    <name type="scientific">Taxus chinensis</name>
    <name type="common">Chinese yew</name>
    <name type="synonym">Taxus wallichiana var. chinensis</name>
    <dbReference type="NCBI Taxonomy" id="29808"/>
    <lineage>
        <taxon>Eukaryota</taxon>
        <taxon>Viridiplantae</taxon>
        <taxon>Streptophyta</taxon>
        <taxon>Embryophyta</taxon>
        <taxon>Tracheophyta</taxon>
        <taxon>Spermatophyta</taxon>
        <taxon>Pinopsida</taxon>
        <taxon>Pinidae</taxon>
        <taxon>Conifers II</taxon>
        <taxon>Cupressales</taxon>
        <taxon>Taxaceae</taxon>
        <taxon>Taxus</taxon>
    </lineage>
</organism>
<feature type="compositionally biased region" description="Low complexity" evidence="1">
    <location>
        <begin position="455"/>
        <end position="470"/>
    </location>
</feature>
<dbReference type="Pfam" id="PF23399">
    <property type="entry name" value="LTI65_PGEED"/>
    <property type="match status" value="1"/>
</dbReference>
<dbReference type="InterPro" id="IPR057059">
    <property type="entry name" value="LTI65/LTI78_PGEED"/>
</dbReference>
<feature type="compositionally biased region" description="Basic and acidic residues" evidence="1">
    <location>
        <begin position="259"/>
        <end position="268"/>
    </location>
</feature>
<evidence type="ECO:0000259" key="2">
    <source>
        <dbReference type="Pfam" id="PF23399"/>
    </source>
</evidence>
<reference evidence="3 4" key="1">
    <citation type="journal article" date="2021" name="Nat. Plants">
        <title>The Taxus genome provides insights into paclitaxel biosynthesis.</title>
        <authorList>
            <person name="Xiong X."/>
            <person name="Gou J."/>
            <person name="Liao Q."/>
            <person name="Li Y."/>
            <person name="Zhou Q."/>
            <person name="Bi G."/>
            <person name="Li C."/>
            <person name="Du R."/>
            <person name="Wang X."/>
            <person name="Sun T."/>
            <person name="Guo L."/>
            <person name="Liang H."/>
            <person name="Lu P."/>
            <person name="Wu Y."/>
            <person name="Zhang Z."/>
            <person name="Ro D.K."/>
            <person name="Shang Y."/>
            <person name="Huang S."/>
            <person name="Yan J."/>
        </authorList>
    </citation>
    <scope>NUCLEOTIDE SEQUENCE [LARGE SCALE GENOMIC DNA]</scope>
    <source>
        <strain evidence="3">Ta-2019</strain>
    </source>
</reference>
<dbReference type="PANTHER" id="PTHR33836:SF1">
    <property type="entry name" value="LOW-TEMPERATURE-INDUCED 65 KDA PROTEIN-RELATED"/>
    <property type="match status" value="1"/>
</dbReference>
<proteinExistence type="predicted"/>
<dbReference type="InterPro" id="IPR037491">
    <property type="entry name" value="LTI78/LTI65"/>
</dbReference>
<feature type="compositionally biased region" description="Basic residues" evidence="1">
    <location>
        <begin position="34"/>
        <end position="50"/>
    </location>
</feature>
<dbReference type="EMBL" id="JAHRHJ020000007">
    <property type="protein sequence ID" value="KAH9308004.1"/>
    <property type="molecule type" value="Genomic_DNA"/>
</dbReference>
<dbReference type="Proteomes" id="UP000824469">
    <property type="component" value="Unassembled WGS sequence"/>
</dbReference>
<feature type="compositionally biased region" description="Polar residues" evidence="1">
    <location>
        <begin position="117"/>
        <end position="126"/>
    </location>
</feature>
<comment type="caution">
    <text evidence="3">The sequence shown here is derived from an EMBL/GenBank/DDBJ whole genome shotgun (WGS) entry which is preliminary data.</text>
</comment>
<dbReference type="GO" id="GO:0009737">
    <property type="term" value="P:response to abscisic acid"/>
    <property type="evidence" value="ECO:0007669"/>
    <property type="project" value="InterPro"/>
</dbReference>
<feature type="region of interest" description="Disordered" evidence="1">
    <location>
        <begin position="1"/>
        <end position="350"/>
    </location>
</feature>
<keyword evidence="4" id="KW-1185">Reference proteome</keyword>
<feature type="compositionally biased region" description="Acidic residues" evidence="1">
    <location>
        <begin position="56"/>
        <end position="70"/>
    </location>
</feature>
<sequence length="528" mass="56235">REEKMEGQTIIAEQGEHVEDGHEKKSMFHNVKDKVRKMNAKVKKNVRARQGHGENLEESGGEEEENDDQEEQHQVHRKFDENAEDVKTPRAQNDPHILNNKDDHNEGLFHSKETEQGKNATGNFVPSTERKETETDVGIPLSTEKAGMSETTPQDKVREVEEGNGLGSNTKPSNVTDEVKSGSFPSVSEEVESGRSGPSETGFGVMSKASGLAQGLKGMFSSKQSTDNDVKDTALQGECEGKENEGPQQQQTEAGGVDNAKENLKEIEGNSGPNSGENPEKEEVKSGTPATGPGFMKKASGLALGLKDIFPRNQSSNGNVKDTVLQGENKGKEEGGPQQQQSEAEAKAGQGYAQKLYAAKDVVTSKLGYGGQTNKENNGTRELNSADPIQVPTSGSGTEAMVDAKEGKKRPVVSKLSPGEDDKALSKVITEAVSNSAKSVKDTIVGGFYGGKGKSTATTETTTDSSQSPTKSTSPNASGGKGIVDRVTGVVGSFVGRKKGEDARISPSSQKQEPDSVAQVEKQMGELQ</sequence>
<protein>
    <recommendedName>
        <fullName evidence="2">LTI65/LTI78 PGEED repeat domain-containing protein</fullName>
    </recommendedName>
</protein>
<dbReference type="AlphaFoldDB" id="A0AA38FPI9"/>
<dbReference type="PANTHER" id="PTHR33836">
    <property type="entry name" value="LOW-TEMPERATURE-INDUCED 65 KDA PROTEIN-RELATED"/>
    <property type="match status" value="1"/>
</dbReference>
<feature type="non-terminal residue" evidence="3">
    <location>
        <position position="528"/>
    </location>
</feature>
<feature type="non-terminal residue" evidence="3">
    <location>
        <position position="1"/>
    </location>
</feature>
<feature type="domain" description="LTI65/LTI78 PGEED repeat" evidence="2">
    <location>
        <begin position="413"/>
        <end position="433"/>
    </location>
</feature>
<feature type="compositionally biased region" description="Polar residues" evidence="1">
    <location>
        <begin position="372"/>
        <end position="383"/>
    </location>
</feature>
<feature type="compositionally biased region" description="Polar residues" evidence="1">
    <location>
        <begin position="167"/>
        <end position="176"/>
    </location>
</feature>
<feature type="compositionally biased region" description="Basic and acidic residues" evidence="1">
    <location>
        <begin position="14"/>
        <end position="33"/>
    </location>
</feature>
<gene>
    <name evidence="3" type="ORF">KI387_035915</name>
</gene>
<feature type="compositionally biased region" description="Basic and acidic residues" evidence="1">
    <location>
        <begin position="71"/>
        <end position="88"/>
    </location>
</feature>
<evidence type="ECO:0000256" key="1">
    <source>
        <dbReference type="SAM" id="MobiDB-lite"/>
    </source>
</evidence>
<evidence type="ECO:0000313" key="3">
    <source>
        <dbReference type="EMBL" id="KAH9308004.1"/>
    </source>
</evidence>
<feature type="region of interest" description="Disordered" evidence="1">
    <location>
        <begin position="443"/>
        <end position="528"/>
    </location>
</feature>
<feature type="region of interest" description="Disordered" evidence="1">
    <location>
        <begin position="367"/>
        <end position="425"/>
    </location>
</feature>
<accession>A0AA38FPI9</accession>